<dbReference type="EMBL" id="PUHZ01000006">
    <property type="protein sequence ID" value="PQO47085.1"/>
    <property type="molecule type" value="Genomic_DNA"/>
</dbReference>
<dbReference type="InterPro" id="IPR000253">
    <property type="entry name" value="FHA_dom"/>
</dbReference>
<gene>
    <name evidence="3" type="ORF">C5Y93_06220</name>
</gene>
<dbReference type="SMART" id="SM00240">
    <property type="entry name" value="FHA"/>
    <property type="match status" value="2"/>
</dbReference>
<feature type="domain" description="FHA" evidence="2">
    <location>
        <begin position="25"/>
        <end position="75"/>
    </location>
</feature>
<evidence type="ECO:0000259" key="2">
    <source>
        <dbReference type="PROSITE" id="PS50006"/>
    </source>
</evidence>
<organism evidence="3 4">
    <name type="scientific">Blastopirellula marina</name>
    <dbReference type="NCBI Taxonomy" id="124"/>
    <lineage>
        <taxon>Bacteria</taxon>
        <taxon>Pseudomonadati</taxon>
        <taxon>Planctomycetota</taxon>
        <taxon>Planctomycetia</taxon>
        <taxon>Pirellulales</taxon>
        <taxon>Pirellulaceae</taxon>
        <taxon>Blastopirellula</taxon>
    </lineage>
</organism>
<dbReference type="SUPFAM" id="SSF49879">
    <property type="entry name" value="SMAD/FHA domain"/>
    <property type="match status" value="2"/>
</dbReference>
<dbReference type="Gene3D" id="2.60.200.20">
    <property type="match status" value="2"/>
</dbReference>
<feature type="region of interest" description="Disordered" evidence="1">
    <location>
        <begin position="132"/>
        <end position="177"/>
    </location>
</feature>
<protein>
    <recommendedName>
        <fullName evidence="2">FHA domain-containing protein</fullName>
    </recommendedName>
</protein>
<accession>A0A2S8GRN2</accession>
<dbReference type="OrthoDB" id="287775at2"/>
<dbReference type="RefSeq" id="WP_105334535.1">
    <property type="nucleotide sequence ID" value="NZ_PUHZ01000006.1"/>
</dbReference>
<name>A0A2S8GRN2_9BACT</name>
<dbReference type="InterPro" id="IPR050923">
    <property type="entry name" value="Cell_Proc_Reg/RNA_Proc"/>
</dbReference>
<sequence length="492" mass="54296">MRAYFTVQQGPATGRNFTAEQGSMFRIGRQATADIPIQDDLAMSGLHLAVICDKGCCRVRDLDSTNGTFVNGIRVNLVDLHDKDTIHAGNTELQVRLEGELNSTIIDPLVYPEIQQLRKNFNPQVEKVDVALEQKPSPERQRSAELDATASLSKLEIPPDSSADTGTDRSAQPDQKVHRLNITFEDATGKRQIWLTPGQTVIVGRNQLTDVAVIGDASISGIHFGLDCEDSACRLRDLQSQNGVWLNGVSVPHATIYSGDKFLAGKTEFQVIIDGGPTAPDAPLRTWVFEELVQRKFATFHASEVGQDHHLVDAVGLEPTPIELLRRLARHRDIWVVVDSTCVDIADWQIAARSVIPCSPLPLVVFHLGDLEKVVESVSQHWGLGAMAFVFPHEGKEEQSASIAHSIADYATETDTTAGSIPQWIAWLCHIPERITETIPLCEAVLVQHPDPRRWRILCETNFISRLNRLGYLPSSPSVILDEPTDADQDPA</sequence>
<dbReference type="Proteomes" id="UP000237819">
    <property type="component" value="Unassembled WGS sequence"/>
</dbReference>
<proteinExistence type="predicted"/>
<dbReference type="PROSITE" id="PS50006">
    <property type="entry name" value="FHA_DOMAIN"/>
    <property type="match status" value="2"/>
</dbReference>
<comment type="caution">
    <text evidence="3">The sequence shown here is derived from an EMBL/GenBank/DDBJ whole genome shotgun (WGS) entry which is preliminary data.</text>
</comment>
<feature type="domain" description="FHA" evidence="2">
    <location>
        <begin position="201"/>
        <end position="251"/>
    </location>
</feature>
<dbReference type="AlphaFoldDB" id="A0A2S8GRN2"/>
<dbReference type="CDD" id="cd00060">
    <property type="entry name" value="FHA"/>
    <property type="match status" value="2"/>
</dbReference>
<reference evidence="3 4" key="1">
    <citation type="submission" date="2018-02" db="EMBL/GenBank/DDBJ databases">
        <title>Comparative genomes isolates from brazilian mangrove.</title>
        <authorList>
            <person name="Araujo J.E."/>
            <person name="Taketani R.G."/>
            <person name="Silva M.C.P."/>
            <person name="Loureco M.V."/>
            <person name="Andreote F.D."/>
        </authorList>
    </citation>
    <scope>NUCLEOTIDE SEQUENCE [LARGE SCALE GENOMIC DNA]</scope>
    <source>
        <strain evidence="3 4">Nap-Phe MGV</strain>
    </source>
</reference>
<dbReference type="Pfam" id="PF00498">
    <property type="entry name" value="FHA"/>
    <property type="match status" value="2"/>
</dbReference>
<feature type="compositionally biased region" description="Polar residues" evidence="1">
    <location>
        <begin position="162"/>
        <end position="173"/>
    </location>
</feature>
<dbReference type="PANTHER" id="PTHR23308">
    <property type="entry name" value="NUCLEAR INHIBITOR OF PROTEIN PHOSPHATASE-1"/>
    <property type="match status" value="1"/>
</dbReference>
<feature type="compositionally biased region" description="Basic and acidic residues" evidence="1">
    <location>
        <begin position="132"/>
        <end position="145"/>
    </location>
</feature>
<evidence type="ECO:0000256" key="1">
    <source>
        <dbReference type="SAM" id="MobiDB-lite"/>
    </source>
</evidence>
<evidence type="ECO:0000313" key="4">
    <source>
        <dbReference type="Proteomes" id="UP000237819"/>
    </source>
</evidence>
<dbReference type="InterPro" id="IPR008984">
    <property type="entry name" value="SMAD_FHA_dom_sf"/>
</dbReference>
<evidence type="ECO:0000313" key="3">
    <source>
        <dbReference type="EMBL" id="PQO47085.1"/>
    </source>
</evidence>